<feature type="transmembrane region" description="Helical" evidence="3">
    <location>
        <begin position="408"/>
        <end position="430"/>
    </location>
</feature>
<dbReference type="AlphaFoldDB" id="A0A3G2SB27"/>
<dbReference type="Proteomes" id="UP000269793">
    <property type="component" value="Chromosome IV"/>
</dbReference>
<feature type="coiled-coil region" evidence="1">
    <location>
        <begin position="153"/>
        <end position="180"/>
    </location>
</feature>
<proteinExistence type="predicted"/>
<keyword evidence="3" id="KW-1133">Transmembrane helix</keyword>
<dbReference type="Gene3D" id="1.10.287.1490">
    <property type="match status" value="1"/>
</dbReference>
<reference evidence="4 5" key="1">
    <citation type="submission" date="2018-10" db="EMBL/GenBank/DDBJ databases">
        <title>Complete genome sequence of Malassezia restricta CBS 7877.</title>
        <authorList>
            <person name="Morand S.C."/>
            <person name="Bertignac M."/>
            <person name="Iltis A."/>
            <person name="Kolder I."/>
            <person name="Pirovano W."/>
            <person name="Jourdain R."/>
            <person name="Clavaud C."/>
        </authorList>
    </citation>
    <scope>NUCLEOTIDE SEQUENCE [LARGE SCALE GENOMIC DNA]</scope>
    <source>
        <strain evidence="4 5">CBS 7877</strain>
    </source>
</reference>
<feature type="region of interest" description="Disordered" evidence="2">
    <location>
        <begin position="368"/>
        <end position="402"/>
    </location>
</feature>
<evidence type="ECO:0000256" key="2">
    <source>
        <dbReference type="SAM" id="MobiDB-lite"/>
    </source>
</evidence>
<evidence type="ECO:0000313" key="5">
    <source>
        <dbReference type="Proteomes" id="UP000269793"/>
    </source>
</evidence>
<organism evidence="4 5">
    <name type="scientific">Malassezia restricta (strain ATCC 96810 / NBRC 103918 / CBS 7877)</name>
    <name type="common">Seborrheic dermatitis infection agent</name>
    <dbReference type="NCBI Taxonomy" id="425264"/>
    <lineage>
        <taxon>Eukaryota</taxon>
        <taxon>Fungi</taxon>
        <taxon>Dikarya</taxon>
        <taxon>Basidiomycota</taxon>
        <taxon>Ustilaginomycotina</taxon>
        <taxon>Malasseziomycetes</taxon>
        <taxon>Malasseziales</taxon>
        <taxon>Malasseziaceae</taxon>
        <taxon>Malassezia</taxon>
    </lineage>
</organism>
<evidence type="ECO:0000256" key="3">
    <source>
        <dbReference type="SAM" id="Phobius"/>
    </source>
</evidence>
<dbReference type="EMBL" id="CP033151">
    <property type="protein sequence ID" value="AYO43387.1"/>
    <property type="molecule type" value="Genomic_DNA"/>
</dbReference>
<keyword evidence="5" id="KW-1185">Reference proteome</keyword>
<keyword evidence="3" id="KW-0472">Membrane</keyword>
<protein>
    <submittedName>
        <fullName evidence="4">ATPase involved in DNA repair</fullName>
    </submittedName>
</protein>
<feature type="coiled-coil region" evidence="1">
    <location>
        <begin position="296"/>
        <end position="330"/>
    </location>
</feature>
<evidence type="ECO:0000256" key="1">
    <source>
        <dbReference type="SAM" id="Coils"/>
    </source>
</evidence>
<sequence>MSRCDEGVVRTLFDEHGGDTLTAKDILDVMDSYTAKCGAPIVDGEVALQITTFARENSSLAIGVDEFLSMIRSLENETDSSTDDGSNASLFEGKQGSATPDTTLDSVAPESPAKHRSAFAPRTPMPLPASTSRIISKVPVTSSEPDVAGITARSALIRKLARVNEQLDRLHSDHQILSHEKKLSDATCTSLQREIYGLRRDLEQAHSHGFTLESRVHELEASITQIKEDRDTQRRSARQLDTHLQQQMASFSDLEKQEAEHVAQLTSLQATCQAYVTDLHGLRATCDAQREAISGLEGIIHALERVHSDAEQLQQEVDHSRKIHEQLEQELRALHDVSEQPGPVLAEDLAPFGEWTSSPEEPISDVHDHVAPTPSTAPAPDSPTGTLTHAAEAQTAHNSTHDTPPARLLWSLMVHLLLVTTGIWLGLWIYHFSMLIMPAHVYQQLLDKRWFEANMLDDALQTPLSTTLWQEHYVSRFS</sequence>
<evidence type="ECO:0000313" key="4">
    <source>
        <dbReference type="EMBL" id="AYO43387.1"/>
    </source>
</evidence>
<name>A0A3G2SB27_MALR7</name>
<keyword evidence="1" id="KW-0175">Coiled coil</keyword>
<gene>
    <name evidence="4" type="ORF">DNF11_2437</name>
</gene>
<keyword evidence="3" id="KW-0812">Transmembrane</keyword>
<feature type="compositionally biased region" description="Polar residues" evidence="2">
    <location>
        <begin position="96"/>
        <end position="105"/>
    </location>
</feature>
<dbReference type="OrthoDB" id="3341412at2759"/>
<accession>A0A3G2SB27</accession>
<dbReference type="VEuPathDB" id="FungiDB:DNF11_2437"/>
<feature type="region of interest" description="Disordered" evidence="2">
    <location>
        <begin position="77"/>
        <end position="130"/>
    </location>
</feature>